<accession>A0A8K0EUS5</accession>
<protein>
    <submittedName>
        <fullName evidence="1">Hypp2848 protein</fullName>
    </submittedName>
</protein>
<dbReference type="Proteomes" id="UP000838412">
    <property type="component" value="Chromosome 4"/>
</dbReference>
<proteinExistence type="predicted"/>
<reference evidence="1" key="1">
    <citation type="submission" date="2022-01" db="EMBL/GenBank/DDBJ databases">
        <authorList>
            <person name="Braso-Vives M."/>
        </authorList>
    </citation>
    <scope>NUCLEOTIDE SEQUENCE</scope>
</reference>
<sequence length="280" mass="31465">MRPAEPQDLDFELANEYVPDDFLIGDIEVLWGRNQKARHLIFAIPYQLKLLSEARRLYMHGTFKVVREPFYQLFSIHAFLRSGDDIKQEMADYQAVLAHIKARLPTRAEMAECVVVRSVAIPATESDTTHDSLLIHGETGVMDTGGDVVADHTEEDLGQPVEDHGRRVEKGSPKLFVLRVNGSRFEQVSLDTVSGEDLKTDHANASSVVYIGWPRIGAGGLSSAHNAYQLSPIEEEARNCQEDTVQSELRKLKRICKGHTEPLRQERTLKKVIKAAKVTH</sequence>
<dbReference type="OrthoDB" id="10067360at2759"/>
<dbReference type="EMBL" id="OV696689">
    <property type="protein sequence ID" value="CAH1264073.1"/>
    <property type="molecule type" value="Genomic_DNA"/>
</dbReference>
<evidence type="ECO:0000313" key="2">
    <source>
        <dbReference type="Proteomes" id="UP000838412"/>
    </source>
</evidence>
<name>A0A8K0EUS5_BRALA</name>
<gene>
    <name evidence="1" type="primary">Hypp2848</name>
    <name evidence="1" type="ORF">BLAG_LOCUS18564</name>
</gene>
<evidence type="ECO:0000313" key="1">
    <source>
        <dbReference type="EMBL" id="CAH1264073.1"/>
    </source>
</evidence>
<dbReference type="AlphaFoldDB" id="A0A8K0EUS5"/>
<organism evidence="1 2">
    <name type="scientific">Branchiostoma lanceolatum</name>
    <name type="common">Common lancelet</name>
    <name type="synonym">Amphioxus lanceolatum</name>
    <dbReference type="NCBI Taxonomy" id="7740"/>
    <lineage>
        <taxon>Eukaryota</taxon>
        <taxon>Metazoa</taxon>
        <taxon>Chordata</taxon>
        <taxon>Cephalochordata</taxon>
        <taxon>Leptocardii</taxon>
        <taxon>Amphioxiformes</taxon>
        <taxon>Branchiostomatidae</taxon>
        <taxon>Branchiostoma</taxon>
    </lineage>
</organism>
<keyword evidence="2" id="KW-1185">Reference proteome</keyword>